<protein>
    <submittedName>
        <fullName evidence="5">Septum formation initiator family protein</fullName>
    </submittedName>
</protein>
<keyword evidence="3" id="KW-0812">Transmembrane</keyword>
<dbReference type="Pfam" id="PF04977">
    <property type="entry name" value="DivIC"/>
    <property type="match status" value="1"/>
</dbReference>
<keyword evidence="1" id="KW-0175">Coiled coil</keyword>
<keyword evidence="3" id="KW-1133">Transmembrane helix</keyword>
<dbReference type="RefSeq" id="WP_155872194.1">
    <property type="nucleotide sequence ID" value="NZ_CP168248.1"/>
</dbReference>
<dbReference type="EMBL" id="JARUHM010000009">
    <property type="protein sequence ID" value="MDT9410713.1"/>
    <property type="molecule type" value="Genomic_DNA"/>
</dbReference>
<evidence type="ECO:0000313" key="4">
    <source>
        <dbReference type="EMBL" id="MDT9410713.1"/>
    </source>
</evidence>
<reference evidence="5 6" key="1">
    <citation type="submission" date="2019-11" db="EMBL/GenBank/DDBJ databases">
        <authorList>
            <person name="Brisse S."/>
        </authorList>
    </citation>
    <scope>NUCLEOTIDE SEQUENCE [LARGE SCALE GENOMIC DNA]</scope>
    <source>
        <strain evidence="5">FRC0190</strain>
    </source>
</reference>
<gene>
    <name evidence="5" type="ORF">FRC0190_00875</name>
    <name evidence="4" type="ORF">P8T80_04845</name>
</gene>
<keyword evidence="7" id="KW-1185">Reference proteome</keyword>
<dbReference type="Proteomes" id="UP001265983">
    <property type="component" value="Unassembled WGS sequence"/>
</dbReference>
<evidence type="ECO:0000256" key="2">
    <source>
        <dbReference type="SAM" id="MobiDB-lite"/>
    </source>
</evidence>
<feature type="region of interest" description="Disordered" evidence="2">
    <location>
        <begin position="148"/>
        <end position="177"/>
    </location>
</feature>
<reference evidence="4 7" key="2">
    <citation type="submission" date="2023-03" db="EMBL/GenBank/DDBJ databases">
        <title>Whole genome sequence of the first Corynebacterium rouxii strains isolated in Brazil: a recent member of Corynebacterium diphtheriae complex.</title>
        <authorList>
            <person name="Vieira V."/>
            <person name="Ramos J.N."/>
            <person name="Araujo M.R.B."/>
            <person name="Baio P.V."/>
            <person name="Sant'Anna L.O."/>
            <person name="Veras J.F.C."/>
            <person name="Vieira E.M.D."/>
            <person name="Sousa M.A.B."/>
            <person name="Camargo C.H."/>
            <person name="Sacchi C.T."/>
            <person name="Campos K.R."/>
            <person name="Santos M.B.N."/>
            <person name="Bokermann S."/>
            <person name="Alvim L.B."/>
            <person name="Santos L.S."/>
            <person name="Mattos-Guaraldi A.L."/>
        </authorList>
    </citation>
    <scope>NUCLEOTIDE SEQUENCE [LARGE SCALE GENOMIC DNA]</scope>
    <source>
        <strain evidence="4 7">70862</strain>
    </source>
</reference>
<organism evidence="5 6">
    <name type="scientific">Corynebacterium rouxii</name>
    <dbReference type="NCBI Taxonomy" id="2719119"/>
    <lineage>
        <taxon>Bacteria</taxon>
        <taxon>Bacillati</taxon>
        <taxon>Actinomycetota</taxon>
        <taxon>Actinomycetes</taxon>
        <taxon>Mycobacteriales</taxon>
        <taxon>Corynebacteriaceae</taxon>
        <taxon>Corynebacterium</taxon>
    </lineage>
</organism>
<evidence type="ECO:0000313" key="5">
    <source>
        <dbReference type="EMBL" id="VZH84880.1"/>
    </source>
</evidence>
<dbReference type="AlphaFoldDB" id="A0A6I8MF91"/>
<dbReference type="EMBL" id="LR738855">
    <property type="protein sequence ID" value="VZH84880.1"/>
    <property type="molecule type" value="Genomic_DNA"/>
</dbReference>
<proteinExistence type="predicted"/>
<accession>A0A6I8MF91</accession>
<sequence>MVFTKRRAVPVVNREEKPRGLKLSRPSMKVDGRWLVIYGTIVIVLCVAILRPLNTYMDQKAEAARLKASIAEKQIEKDRLLAELEKYDSEAYVKEQARKRLGVIAPGEKAYRVMTPELENQGSHVSTKEETKAKNPWYEKLWDSVTIVDPVEESEQQGDQPQMNLPLIPADPPSEQP</sequence>
<name>A0A6I8MF91_9CORY</name>
<evidence type="ECO:0000313" key="7">
    <source>
        <dbReference type="Proteomes" id="UP001265983"/>
    </source>
</evidence>
<feature type="transmembrane region" description="Helical" evidence="3">
    <location>
        <begin position="32"/>
        <end position="50"/>
    </location>
</feature>
<keyword evidence="3" id="KW-0472">Membrane</keyword>
<evidence type="ECO:0000256" key="3">
    <source>
        <dbReference type="SAM" id="Phobius"/>
    </source>
</evidence>
<evidence type="ECO:0000256" key="1">
    <source>
        <dbReference type="SAM" id="Coils"/>
    </source>
</evidence>
<feature type="coiled-coil region" evidence="1">
    <location>
        <begin position="56"/>
        <end position="90"/>
    </location>
</feature>
<evidence type="ECO:0000313" key="6">
    <source>
        <dbReference type="Proteomes" id="UP000423525"/>
    </source>
</evidence>
<dbReference type="InterPro" id="IPR007060">
    <property type="entry name" value="FtsL/DivIC"/>
</dbReference>
<dbReference type="Proteomes" id="UP000423525">
    <property type="component" value="Chromosome"/>
</dbReference>
<dbReference type="KEGG" id="crf:FRC0190_00875"/>